<evidence type="ECO:0000256" key="3">
    <source>
        <dbReference type="ARBA" id="ARBA00023018"/>
    </source>
</evidence>
<keyword evidence="3" id="KW-0770">Synapse</keyword>
<dbReference type="PROSITE" id="PS50229">
    <property type="entry name" value="WH1"/>
    <property type="match status" value="1"/>
</dbReference>
<evidence type="ECO:0000256" key="8">
    <source>
        <dbReference type="SAM" id="MobiDB-lite"/>
    </source>
</evidence>
<evidence type="ECO:0000256" key="4">
    <source>
        <dbReference type="ARBA" id="ARBA00023054"/>
    </source>
</evidence>
<name>A0A2B4RMM7_STYPI</name>
<keyword evidence="11" id="KW-1185">Reference proteome</keyword>
<evidence type="ECO:0000256" key="5">
    <source>
        <dbReference type="ARBA" id="ARBA00023606"/>
    </source>
</evidence>
<dbReference type="InterPro" id="IPR045027">
    <property type="entry name" value="Homer"/>
</dbReference>
<gene>
    <name evidence="10" type="primary">Homer2</name>
    <name evidence="10" type="ORF">AWC38_SpisGene18174</name>
</gene>
<feature type="compositionally biased region" description="Low complexity" evidence="8">
    <location>
        <begin position="201"/>
        <end position="212"/>
    </location>
</feature>
<evidence type="ECO:0000256" key="6">
    <source>
        <dbReference type="ARBA" id="ARBA00034105"/>
    </source>
</evidence>
<dbReference type="GO" id="GO:0005737">
    <property type="term" value="C:cytoplasm"/>
    <property type="evidence" value="ECO:0007669"/>
    <property type="project" value="UniProtKB-SubCell"/>
</dbReference>
<dbReference type="SMART" id="SM00461">
    <property type="entry name" value="WH1"/>
    <property type="match status" value="1"/>
</dbReference>
<dbReference type="Pfam" id="PF00568">
    <property type="entry name" value="WH1"/>
    <property type="match status" value="1"/>
</dbReference>
<dbReference type="GO" id="GO:0007216">
    <property type="term" value="P:G protein-coupled glutamate receptor signaling pathway"/>
    <property type="evidence" value="ECO:0007669"/>
    <property type="project" value="InterPro"/>
</dbReference>
<keyword evidence="4 7" id="KW-0175">Coiled coil</keyword>
<dbReference type="Proteomes" id="UP000225706">
    <property type="component" value="Unassembled WGS sequence"/>
</dbReference>
<feature type="domain" description="WH1" evidence="9">
    <location>
        <begin position="41"/>
        <end position="153"/>
    </location>
</feature>
<evidence type="ECO:0000313" key="10">
    <source>
        <dbReference type="EMBL" id="PFX17492.1"/>
    </source>
</evidence>
<feature type="compositionally biased region" description="Polar residues" evidence="8">
    <location>
        <begin position="174"/>
        <end position="193"/>
    </location>
</feature>
<dbReference type="GO" id="GO:0014069">
    <property type="term" value="C:postsynaptic density"/>
    <property type="evidence" value="ECO:0007669"/>
    <property type="project" value="UniProtKB-SubCell"/>
</dbReference>
<sequence>MFKQVRSRLSLSHKEPLEIVFDPPSQFTDLNGAAMDYQHNLPRPQEQPVFSTRAHVFQIDPATKKSWLPCSKQAVTVSFYYDPNQGTHRIISVDGTKVIINSTVLPNMTFTKTSQKFGQWSDPRANTVFGLGFPSEAELNKFAEKFKEAKGGSKAAVGNNNGNSNSSPAPVNAVTTNGTSSGSVNGTAESPHSTPGVGHKSPSVKSNSSASSGEDESKESAGISHKPIGNTESHLKYENDRLKMALAQSSANAKKWEAELTTLKNNNARLTAALQESTANVEEWKKQLNAYKEENGKLRKKVHELESSDQLSEKYNSLTQEKLTLDGRVIQLESMIRQKDEDITSLRQAKAELTNQNQTLQLDNERLQLKTEEMSLHMNETALNETRVKELTELQQELANKVEEMSALSTRLATSLEMAPPLTES</sequence>
<evidence type="ECO:0000259" key="9">
    <source>
        <dbReference type="PROSITE" id="PS50229"/>
    </source>
</evidence>
<reference evidence="11" key="1">
    <citation type="journal article" date="2017" name="bioRxiv">
        <title>Comparative analysis of the genomes of Stylophora pistillata and Acropora digitifera provides evidence for extensive differences between species of corals.</title>
        <authorList>
            <person name="Voolstra C.R."/>
            <person name="Li Y."/>
            <person name="Liew Y.J."/>
            <person name="Baumgarten S."/>
            <person name="Zoccola D."/>
            <person name="Flot J.-F."/>
            <person name="Tambutte S."/>
            <person name="Allemand D."/>
            <person name="Aranda M."/>
        </authorList>
    </citation>
    <scope>NUCLEOTIDE SEQUENCE [LARGE SCALE GENOMIC DNA]</scope>
</reference>
<accession>A0A2B4RMM7</accession>
<dbReference type="InterPro" id="IPR000697">
    <property type="entry name" value="WH1/EVH1_dom"/>
</dbReference>
<dbReference type="GO" id="GO:0035256">
    <property type="term" value="F:G protein-coupled glutamate receptor binding"/>
    <property type="evidence" value="ECO:0007669"/>
    <property type="project" value="InterPro"/>
</dbReference>
<dbReference type="AlphaFoldDB" id="A0A2B4RMM7"/>
<dbReference type="EMBL" id="LSMT01000469">
    <property type="protein sequence ID" value="PFX17492.1"/>
    <property type="molecule type" value="Genomic_DNA"/>
</dbReference>
<dbReference type="SUPFAM" id="SSF50729">
    <property type="entry name" value="PH domain-like"/>
    <property type="match status" value="1"/>
</dbReference>
<comment type="caution">
    <text evidence="10">The sequence shown here is derived from an EMBL/GenBank/DDBJ whole genome shotgun (WGS) entry which is preliminary data.</text>
</comment>
<dbReference type="CDD" id="cd01206">
    <property type="entry name" value="EVH1_Homer_Vesl"/>
    <property type="match status" value="1"/>
</dbReference>
<evidence type="ECO:0000313" key="11">
    <source>
        <dbReference type="Proteomes" id="UP000225706"/>
    </source>
</evidence>
<feature type="coiled-coil region" evidence="7">
    <location>
        <begin position="239"/>
        <end position="308"/>
    </location>
</feature>
<organism evidence="10 11">
    <name type="scientific">Stylophora pistillata</name>
    <name type="common">Smooth cauliflower coral</name>
    <dbReference type="NCBI Taxonomy" id="50429"/>
    <lineage>
        <taxon>Eukaryota</taxon>
        <taxon>Metazoa</taxon>
        <taxon>Cnidaria</taxon>
        <taxon>Anthozoa</taxon>
        <taxon>Hexacorallia</taxon>
        <taxon>Scleractinia</taxon>
        <taxon>Astrocoeniina</taxon>
        <taxon>Pocilloporidae</taxon>
        <taxon>Stylophora</taxon>
    </lineage>
</organism>
<dbReference type="InterPro" id="IPR044100">
    <property type="entry name" value="Homer_EVH1"/>
</dbReference>
<dbReference type="OrthoDB" id="9983798at2759"/>
<keyword evidence="2" id="KW-0963">Cytoplasm</keyword>
<feature type="compositionally biased region" description="Low complexity" evidence="8">
    <location>
        <begin position="153"/>
        <end position="173"/>
    </location>
</feature>
<dbReference type="InterPro" id="IPR011993">
    <property type="entry name" value="PH-like_dom_sf"/>
</dbReference>
<feature type="coiled-coil region" evidence="7">
    <location>
        <begin position="336"/>
        <end position="411"/>
    </location>
</feature>
<evidence type="ECO:0000256" key="7">
    <source>
        <dbReference type="SAM" id="Coils"/>
    </source>
</evidence>
<comment type="similarity">
    <text evidence="5">Belongs to the Homer family.</text>
</comment>
<evidence type="ECO:0000256" key="1">
    <source>
        <dbReference type="ARBA" id="ARBA00004496"/>
    </source>
</evidence>
<dbReference type="FunFam" id="2.30.29.30:FF:000014">
    <property type="entry name" value="Homer homolog 1 (Drosophila)"/>
    <property type="match status" value="1"/>
</dbReference>
<evidence type="ECO:0000256" key="2">
    <source>
        <dbReference type="ARBA" id="ARBA00022490"/>
    </source>
</evidence>
<proteinExistence type="inferred from homology"/>
<comment type="subcellular location">
    <subcellularLocation>
        <location evidence="1">Cytoplasm</location>
    </subcellularLocation>
    <subcellularLocation>
        <location evidence="6">Postsynaptic density</location>
    </subcellularLocation>
</comment>
<dbReference type="PANTHER" id="PTHR10918">
    <property type="entry name" value="HOMER"/>
    <property type="match status" value="1"/>
</dbReference>
<dbReference type="Gene3D" id="2.30.29.30">
    <property type="entry name" value="Pleckstrin-homology domain (PH domain)/Phosphotyrosine-binding domain (PTB)"/>
    <property type="match status" value="1"/>
</dbReference>
<feature type="region of interest" description="Disordered" evidence="8">
    <location>
        <begin position="153"/>
        <end position="231"/>
    </location>
</feature>
<protein>
    <submittedName>
        <fullName evidence="10">Homer protein-like 2</fullName>
    </submittedName>
</protein>